<feature type="compositionally biased region" description="Basic and acidic residues" evidence="1">
    <location>
        <begin position="51"/>
        <end position="61"/>
    </location>
</feature>
<gene>
    <name evidence="2" type="ORF">BDK51DRAFT_38954</name>
</gene>
<evidence type="ECO:0000313" key="2">
    <source>
        <dbReference type="EMBL" id="RKO86461.1"/>
    </source>
</evidence>
<proteinExistence type="predicted"/>
<dbReference type="EMBL" id="KZ998177">
    <property type="protein sequence ID" value="RKO86461.1"/>
    <property type="molecule type" value="Genomic_DNA"/>
</dbReference>
<evidence type="ECO:0000313" key="3">
    <source>
        <dbReference type="Proteomes" id="UP000269721"/>
    </source>
</evidence>
<feature type="region of interest" description="Disordered" evidence="1">
    <location>
        <begin position="216"/>
        <end position="240"/>
    </location>
</feature>
<organism evidence="2 3">
    <name type="scientific">Blyttiomyces helicus</name>
    <dbReference type="NCBI Taxonomy" id="388810"/>
    <lineage>
        <taxon>Eukaryota</taxon>
        <taxon>Fungi</taxon>
        <taxon>Fungi incertae sedis</taxon>
        <taxon>Chytridiomycota</taxon>
        <taxon>Chytridiomycota incertae sedis</taxon>
        <taxon>Chytridiomycetes</taxon>
        <taxon>Chytridiomycetes incertae sedis</taxon>
        <taxon>Blyttiomyces</taxon>
    </lineage>
</organism>
<feature type="compositionally biased region" description="Basic and acidic residues" evidence="1">
    <location>
        <begin position="216"/>
        <end position="227"/>
    </location>
</feature>
<sequence>MTSADPDLAGKQLAGLEEDQLQQKIAAFLFGRFERCRAGFTSVIILDKVEGKQHERSEKGDPLPSSSPNLARKRSARRDEGTRGTSHSPHALRGTLAQTRRLRWSRDHRCPELHVGGRRRATVPEGAAVVFPRAGRLVCDGRVRHARQNDMSGNARALDLRLGRRLARRKKLQDGKTGMTLAAATEVGAECGCTISPPRNLRPPVAAPRLRQLDQCKDQHQWERDGDASSPNWPPSTCAG</sequence>
<dbReference type="AlphaFoldDB" id="A0A4P9W2K5"/>
<protein>
    <submittedName>
        <fullName evidence="2">Uncharacterized protein</fullName>
    </submittedName>
</protein>
<keyword evidence="3" id="KW-1185">Reference proteome</keyword>
<accession>A0A4P9W2K5</accession>
<name>A0A4P9W2K5_9FUNG</name>
<feature type="region of interest" description="Disordered" evidence="1">
    <location>
        <begin position="51"/>
        <end position="100"/>
    </location>
</feature>
<reference evidence="3" key="1">
    <citation type="journal article" date="2018" name="Nat. Microbiol.">
        <title>Leveraging single-cell genomics to expand the fungal tree of life.</title>
        <authorList>
            <person name="Ahrendt S.R."/>
            <person name="Quandt C.A."/>
            <person name="Ciobanu D."/>
            <person name="Clum A."/>
            <person name="Salamov A."/>
            <person name="Andreopoulos B."/>
            <person name="Cheng J.F."/>
            <person name="Woyke T."/>
            <person name="Pelin A."/>
            <person name="Henrissat B."/>
            <person name="Reynolds N.K."/>
            <person name="Benny G.L."/>
            <person name="Smith M.E."/>
            <person name="James T.Y."/>
            <person name="Grigoriev I.V."/>
        </authorList>
    </citation>
    <scope>NUCLEOTIDE SEQUENCE [LARGE SCALE GENOMIC DNA]</scope>
</reference>
<dbReference type="Proteomes" id="UP000269721">
    <property type="component" value="Unassembled WGS sequence"/>
</dbReference>
<evidence type="ECO:0000256" key="1">
    <source>
        <dbReference type="SAM" id="MobiDB-lite"/>
    </source>
</evidence>